<dbReference type="EMBL" id="QGSV01000215">
    <property type="protein sequence ID" value="PWU46639.1"/>
    <property type="molecule type" value="Genomic_DNA"/>
</dbReference>
<dbReference type="OrthoDB" id="5169219at2"/>
<keyword evidence="3" id="KW-1185">Reference proteome</keyword>
<reference evidence="3" key="1">
    <citation type="submission" date="2018-05" db="EMBL/GenBank/DDBJ databases">
        <title>Micromonospora globispora sp. nov. and Micromonospora rugosa sp. nov., isolated from marine sediment.</title>
        <authorList>
            <person name="Carro L."/>
            <person name="Aysel V."/>
            <person name="Cetin D."/>
            <person name="Igual J.M."/>
            <person name="Klenk H.-P."/>
            <person name="Trujillo M.E."/>
            <person name="Sahin N."/>
        </authorList>
    </citation>
    <scope>NUCLEOTIDE SEQUENCE [LARGE SCALE GENOMIC DNA]</scope>
    <source>
        <strain evidence="3">S2904</strain>
    </source>
</reference>
<dbReference type="InterPro" id="IPR008557">
    <property type="entry name" value="PhoX"/>
</dbReference>
<feature type="signal peptide" evidence="1">
    <location>
        <begin position="1"/>
        <end position="31"/>
    </location>
</feature>
<feature type="chain" id="PRO_5043163654" evidence="1">
    <location>
        <begin position="32"/>
        <end position="544"/>
    </location>
</feature>
<comment type="caution">
    <text evidence="2">The sequence shown here is derived from an EMBL/GenBank/DDBJ whole genome shotgun (WGS) entry which is preliminary data.</text>
</comment>
<accession>A0A317K0P4</accession>
<keyword evidence="1" id="KW-0732">Signal</keyword>
<proteinExistence type="predicted"/>
<evidence type="ECO:0000256" key="1">
    <source>
        <dbReference type="SAM" id="SignalP"/>
    </source>
</evidence>
<dbReference type="AlphaFoldDB" id="A0A317K0P4"/>
<protein>
    <submittedName>
        <fullName evidence="2">Phosphatase</fullName>
    </submittedName>
</protein>
<evidence type="ECO:0000313" key="2">
    <source>
        <dbReference type="EMBL" id="PWU46639.1"/>
    </source>
</evidence>
<dbReference type="Proteomes" id="UP000245683">
    <property type="component" value="Unassembled WGS sequence"/>
</dbReference>
<sequence>MAVRKRSIAGAAAFAIAVAGVGALSAGTANADEKINWMSIPATPDMRGVAAPNGLSPQLREYIAAQGSNVLENPTDLVKYYGYLNDGTLVPDPANSFAEASKTEPDKNTYLRLSGLHGADPTYNYGRNFVFQGHEGGKAGYLTRVNLDADAAHRVTLLAATLADGTTPVPPIDGSTWDPWAKRLLLTAENGNKGAVLQATPDINSTVEDVSNVLGRAGYEGIQNDSAGNVWMVEDTGGNSPAGSTAKNPNSFVYRFVPNDRGDLKKGGKLQALQVISNRTGSPITFQAIDAGHPTGGVFTDEQKDLSSYGTVFDTAWVTIHDTAVDTSGQPFDANALAKTAAATPFKRPENGVFRPGTNFNEFFFTATGDTNATSDANAECGGWGGLYQLTQNDPSADHGKLRLFYRGDQAHTGLDNVTFVDRDHVAAVEDGGSTLHKQRNAFDSAYLFDVKADYSKTNEPVRFLAEGRDEAATEDALLIGTPGFHNDDDNEITGIHVSNGDPSVNGILGAQNPRPFQDGWRMFWTQQHGQNILWEITSNGTDN</sequence>
<organism evidence="2 3">
    <name type="scientific">Micromonospora globispora</name>
    <dbReference type="NCBI Taxonomy" id="1450148"/>
    <lineage>
        <taxon>Bacteria</taxon>
        <taxon>Bacillati</taxon>
        <taxon>Actinomycetota</taxon>
        <taxon>Actinomycetes</taxon>
        <taxon>Micromonosporales</taxon>
        <taxon>Micromonosporaceae</taxon>
        <taxon>Micromonospora</taxon>
    </lineage>
</organism>
<evidence type="ECO:0000313" key="3">
    <source>
        <dbReference type="Proteomes" id="UP000245683"/>
    </source>
</evidence>
<dbReference type="Pfam" id="PF05787">
    <property type="entry name" value="PhoX"/>
    <property type="match status" value="1"/>
</dbReference>
<gene>
    <name evidence="2" type="ORF">DLJ46_17245</name>
</gene>
<dbReference type="RefSeq" id="WP_109945677.1">
    <property type="nucleotide sequence ID" value="NZ_QGGF01000396.1"/>
</dbReference>
<name>A0A317K0P4_9ACTN</name>